<dbReference type="Pfam" id="PF00535">
    <property type="entry name" value="Glycos_transf_2"/>
    <property type="match status" value="1"/>
</dbReference>
<feature type="domain" description="Glycosyltransferase 2-like" evidence="2">
    <location>
        <begin position="44"/>
        <end position="133"/>
    </location>
</feature>
<dbReference type="InterPro" id="IPR011990">
    <property type="entry name" value="TPR-like_helical_dom_sf"/>
</dbReference>
<proteinExistence type="inferred from homology"/>
<dbReference type="InterPro" id="IPR001173">
    <property type="entry name" value="Glyco_trans_2-like"/>
</dbReference>
<accession>A0A0C1E9M1</accession>
<evidence type="ECO:0000313" key="4">
    <source>
        <dbReference type="Proteomes" id="UP000031307"/>
    </source>
</evidence>
<dbReference type="PANTHER" id="PTHR43630">
    <property type="entry name" value="POLY-BETA-1,6-N-ACETYL-D-GLUCOSAMINE SYNTHASE"/>
    <property type="match status" value="1"/>
</dbReference>
<evidence type="ECO:0000259" key="2">
    <source>
        <dbReference type="Pfam" id="PF00535"/>
    </source>
</evidence>
<comment type="similarity">
    <text evidence="1">Belongs to the glycosyltransferase 2 family. WaaE/KdtX subfamily.</text>
</comment>
<dbReference type="EMBL" id="JSAM01000105">
    <property type="protein sequence ID" value="KIA76793.1"/>
    <property type="molecule type" value="Genomic_DNA"/>
</dbReference>
<dbReference type="PANTHER" id="PTHR43630:SF2">
    <property type="entry name" value="GLYCOSYLTRANSFERASE"/>
    <property type="match status" value="1"/>
</dbReference>
<gene>
    <name evidence="3" type="ORF">DB43_HJ00040</name>
</gene>
<sequence length="422" mass="48547">MACNTLGKSESMKQSFIKIIFIVLFILPSFVLADSDRPKVCLNMIVKNEKDVIVRCLTSVLPIIDYWVIVDTGSTDGTQEIIKDFMAKNAIPGELHESPWVNFSHNRNEALKFADEKADYVLFIDADEYLEYEADFKLPPLDKDYYYIMISHSGSKYCRIQLINNHLDWEWKGVLHEAISCPVSKSHATLEKVLNIYTSEGARSKDPQKYHKDAQILEDALKKEPHNSRYIFYLAQSYRDAGCYSKALENYEKRAALGGWNEEVFWSLYQIGVMEELLEMPFEKVLASYQRAYQYRNSRIEPLYQIAHYLGLKGDFKLGYEMAKIALAVPTTTDILFVQDWMREYGILLELSISAYWIGKYEESQQISLELLKNKNLPPNVRACVENNLGFANAKLLEKICNQVILSDRAVANQAAEQASPR</sequence>
<reference evidence="3 4" key="1">
    <citation type="journal article" date="2014" name="Mol. Biol. Evol.">
        <title>Massive expansion of Ubiquitination-related gene families within the Chlamydiae.</title>
        <authorList>
            <person name="Domman D."/>
            <person name="Collingro A."/>
            <person name="Lagkouvardos I."/>
            <person name="Gehre L."/>
            <person name="Weinmaier T."/>
            <person name="Rattei T."/>
            <person name="Subtil A."/>
            <person name="Horn M."/>
        </authorList>
    </citation>
    <scope>NUCLEOTIDE SEQUENCE [LARGE SCALE GENOMIC DNA]</scope>
    <source>
        <strain evidence="3 4">OEW1</strain>
    </source>
</reference>
<dbReference type="Gene3D" id="1.25.40.10">
    <property type="entry name" value="Tetratricopeptide repeat domain"/>
    <property type="match status" value="1"/>
</dbReference>
<name>A0A0C1E9M1_9BACT</name>
<dbReference type="SUPFAM" id="SSF48452">
    <property type="entry name" value="TPR-like"/>
    <property type="match status" value="1"/>
</dbReference>
<organism evidence="3 4">
    <name type="scientific">Parachlamydia acanthamoebae</name>
    <dbReference type="NCBI Taxonomy" id="83552"/>
    <lineage>
        <taxon>Bacteria</taxon>
        <taxon>Pseudomonadati</taxon>
        <taxon>Chlamydiota</taxon>
        <taxon>Chlamydiia</taxon>
        <taxon>Parachlamydiales</taxon>
        <taxon>Parachlamydiaceae</taxon>
        <taxon>Parachlamydia</taxon>
    </lineage>
</organism>
<dbReference type="AlphaFoldDB" id="A0A0C1E9M1"/>
<dbReference type="Gene3D" id="3.90.550.10">
    <property type="entry name" value="Spore Coat Polysaccharide Biosynthesis Protein SpsA, Chain A"/>
    <property type="match status" value="1"/>
</dbReference>
<dbReference type="SUPFAM" id="SSF53448">
    <property type="entry name" value="Nucleotide-diphospho-sugar transferases"/>
    <property type="match status" value="1"/>
</dbReference>
<evidence type="ECO:0000256" key="1">
    <source>
        <dbReference type="ARBA" id="ARBA00038494"/>
    </source>
</evidence>
<protein>
    <recommendedName>
        <fullName evidence="2">Glycosyltransferase 2-like domain-containing protein</fullName>
    </recommendedName>
</protein>
<dbReference type="InterPro" id="IPR029044">
    <property type="entry name" value="Nucleotide-diphossugar_trans"/>
</dbReference>
<comment type="caution">
    <text evidence="3">The sequence shown here is derived from an EMBL/GenBank/DDBJ whole genome shotgun (WGS) entry which is preliminary data.</text>
</comment>
<dbReference type="Proteomes" id="UP000031307">
    <property type="component" value="Unassembled WGS sequence"/>
</dbReference>
<evidence type="ECO:0000313" key="3">
    <source>
        <dbReference type="EMBL" id="KIA76793.1"/>
    </source>
</evidence>
<dbReference type="PATRIC" id="fig|83552.4.peg.2065"/>